<dbReference type="Proteomes" id="UP001623384">
    <property type="component" value="Chromosome"/>
</dbReference>
<accession>A0ABZ2QZP3</accession>
<feature type="transmembrane region" description="Helical" evidence="2">
    <location>
        <begin position="136"/>
        <end position="155"/>
    </location>
</feature>
<evidence type="ECO:0000256" key="2">
    <source>
        <dbReference type="SAM" id="Phobius"/>
    </source>
</evidence>
<feature type="transmembrane region" description="Helical" evidence="2">
    <location>
        <begin position="161"/>
        <end position="180"/>
    </location>
</feature>
<keyword evidence="2" id="KW-0812">Transmembrane</keyword>
<keyword evidence="2" id="KW-0472">Membrane</keyword>
<dbReference type="RefSeq" id="WP_406632799.1">
    <property type="nucleotide sequence ID" value="NZ_CP148033.1"/>
</dbReference>
<organism evidence="3 4">
    <name type="scientific">Pseudarthrobacter quantipunctorum</name>
    <dbReference type="NCBI Taxonomy" id="3128980"/>
    <lineage>
        <taxon>Bacteria</taxon>
        <taxon>Bacillati</taxon>
        <taxon>Actinomycetota</taxon>
        <taxon>Actinomycetes</taxon>
        <taxon>Micrococcales</taxon>
        <taxon>Micrococcaceae</taxon>
        <taxon>Pseudarthrobacter</taxon>
    </lineage>
</organism>
<evidence type="ECO:0000313" key="4">
    <source>
        <dbReference type="Proteomes" id="UP001623384"/>
    </source>
</evidence>
<evidence type="ECO:0000313" key="3">
    <source>
        <dbReference type="EMBL" id="WXK91662.1"/>
    </source>
</evidence>
<feature type="compositionally biased region" description="Low complexity" evidence="1">
    <location>
        <begin position="35"/>
        <end position="44"/>
    </location>
</feature>
<gene>
    <name evidence="3" type="ORF">WHH00_11195</name>
</gene>
<sequence>MDRPDSGSPDQGANQDDAVWLDLVARLESGSPDAGTGSTTGTGTAIDPATDAAPRQDTAAPGGRPPAFRDFDPLGLAGTAPAELSAAERQAPAQTPVPGTGAGFPSGPRDYGVNPDDGEFVPEEPPSLAGTDPLTMLAWLAAVGGPVALLLSVMFWRSAPLLAIVGIVAAFVLGTVYLIMKLPQEKDENDDGARV</sequence>
<evidence type="ECO:0000256" key="1">
    <source>
        <dbReference type="SAM" id="MobiDB-lite"/>
    </source>
</evidence>
<protein>
    <submittedName>
        <fullName evidence="3">Uncharacterized protein</fullName>
    </submittedName>
</protein>
<dbReference type="EMBL" id="CP148033">
    <property type="protein sequence ID" value="WXK91662.1"/>
    <property type="molecule type" value="Genomic_DNA"/>
</dbReference>
<feature type="region of interest" description="Disordered" evidence="1">
    <location>
        <begin position="1"/>
        <end position="127"/>
    </location>
</feature>
<keyword evidence="2" id="KW-1133">Transmembrane helix</keyword>
<name>A0ABZ2QZP3_9MICC</name>
<reference evidence="3 4" key="1">
    <citation type="submission" date="2024-03" db="EMBL/GenBank/DDBJ databases">
        <title>Rhodococcus navarretei sp. nov. and Pseudarthrobacter quantumdoti sp. nov., two new species with the ability to biosynthesize Quantum Dots isolated from soil samples at Union Glacier, Antarctica.</title>
        <authorList>
            <person name="Vargas M."/>
        </authorList>
    </citation>
    <scope>NUCLEOTIDE SEQUENCE [LARGE SCALE GENOMIC DNA]</scope>
    <source>
        <strain evidence="3 4">RC-2-3</strain>
    </source>
</reference>
<keyword evidence="4" id="KW-1185">Reference proteome</keyword>
<proteinExistence type="predicted"/>